<keyword evidence="2" id="KW-1185">Reference proteome</keyword>
<dbReference type="AlphaFoldDB" id="A0A2A6BDM3"/>
<reference evidence="2" key="1">
    <citation type="journal article" date="2008" name="Nat. Genet.">
        <title>The Pristionchus pacificus genome provides a unique perspective on nematode lifestyle and parasitism.</title>
        <authorList>
            <person name="Dieterich C."/>
            <person name="Clifton S.W."/>
            <person name="Schuster L.N."/>
            <person name="Chinwalla A."/>
            <person name="Delehaunty K."/>
            <person name="Dinkelacker I."/>
            <person name="Fulton L."/>
            <person name="Fulton R."/>
            <person name="Godfrey J."/>
            <person name="Minx P."/>
            <person name="Mitreva M."/>
            <person name="Roeseler W."/>
            <person name="Tian H."/>
            <person name="Witte H."/>
            <person name="Yang S.P."/>
            <person name="Wilson R.K."/>
            <person name="Sommer R.J."/>
        </authorList>
    </citation>
    <scope>NUCLEOTIDE SEQUENCE [LARGE SCALE GENOMIC DNA]</scope>
    <source>
        <strain evidence="2">PS312</strain>
    </source>
</reference>
<dbReference type="EnsemblMetazoa" id="PPA40100.1">
    <property type="protein sequence ID" value="PPA40100.1"/>
    <property type="gene ID" value="WBGene00278469"/>
</dbReference>
<dbReference type="Proteomes" id="UP000005239">
    <property type="component" value="Unassembled WGS sequence"/>
</dbReference>
<name>A0A2A6BDM3_PRIPA</name>
<reference evidence="1" key="2">
    <citation type="submission" date="2022-06" db="UniProtKB">
        <authorList>
            <consortium name="EnsemblMetazoa"/>
        </authorList>
    </citation>
    <scope>IDENTIFICATION</scope>
    <source>
        <strain evidence="1">PS312</strain>
    </source>
</reference>
<gene>
    <name evidence="1" type="primary">WBGene00278469</name>
</gene>
<evidence type="ECO:0000313" key="2">
    <source>
        <dbReference type="Proteomes" id="UP000005239"/>
    </source>
</evidence>
<organism evidence="1 2">
    <name type="scientific">Pristionchus pacificus</name>
    <name type="common">Parasitic nematode worm</name>
    <dbReference type="NCBI Taxonomy" id="54126"/>
    <lineage>
        <taxon>Eukaryota</taxon>
        <taxon>Metazoa</taxon>
        <taxon>Ecdysozoa</taxon>
        <taxon>Nematoda</taxon>
        <taxon>Chromadorea</taxon>
        <taxon>Rhabditida</taxon>
        <taxon>Rhabditina</taxon>
        <taxon>Diplogasteromorpha</taxon>
        <taxon>Diplogasteroidea</taxon>
        <taxon>Neodiplogasteridae</taxon>
        <taxon>Pristionchus</taxon>
    </lineage>
</organism>
<protein>
    <submittedName>
        <fullName evidence="1">Uncharacterized protein</fullName>
    </submittedName>
</protein>
<accession>A0A2A6BDM3</accession>
<evidence type="ECO:0000313" key="1">
    <source>
        <dbReference type="EnsemblMetazoa" id="PPA40100.1"/>
    </source>
</evidence>
<accession>A0A8R1UT04</accession>
<proteinExistence type="predicted"/>
<sequence length="345" mass="40144">FTQATLMPSTTTTSSLVTPSLEQREVIALLIIVGQQFDQFKHFVWPDSDLRYQTIYTALKTVRKFLLLNDYVPPNRRCVVMEKCLQYSGQLEKIYRLIGKDKIHFAGDLDVKQMMEEAKLFYVPRKYDEAQHISFPHNFIHTCLQTGDRDPIKWGSAGQLSLRAAVRIPTVTPCGKQIIQVQHLSQPDYIDYCVETRESLTREEPTRHTTVSTRPPRKRRFSELAIDVDCRPVMKTQSHKFACYDIANNNKSKDATFWELPKPAFIHYCRASERDMKERWACSLNLHHQWNDKARCDISRIHHNCVSEVCSDSLSTTQGFTQLYQKRNYREFVPIMNGLVNNGMT</sequence>